<dbReference type="AlphaFoldDB" id="A0A9J7N9B2"/>
<dbReference type="KEGG" id="bfo:118429160"/>
<protein>
    <submittedName>
        <fullName evidence="3 4">Uncharacterized protein LOC118429160</fullName>
    </submittedName>
</protein>
<evidence type="ECO:0000313" key="5">
    <source>
        <dbReference type="RefSeq" id="XP_035695480.1"/>
    </source>
</evidence>
<evidence type="ECO:0000256" key="1">
    <source>
        <dbReference type="SAM" id="SignalP"/>
    </source>
</evidence>
<reference evidence="2" key="1">
    <citation type="journal article" date="2020" name="Nat. Ecol. Evol.">
        <title>Deeply conserved synteny resolves early events in vertebrate evolution.</title>
        <authorList>
            <person name="Simakov O."/>
            <person name="Marletaz F."/>
            <person name="Yue J.X."/>
            <person name="O'Connell B."/>
            <person name="Jenkins J."/>
            <person name="Brandt A."/>
            <person name="Calef R."/>
            <person name="Tung C.H."/>
            <person name="Huang T.K."/>
            <person name="Schmutz J."/>
            <person name="Satoh N."/>
            <person name="Yu J.K."/>
            <person name="Putnam N.H."/>
            <person name="Green R.E."/>
            <person name="Rokhsar D.S."/>
        </authorList>
    </citation>
    <scope>NUCLEOTIDE SEQUENCE [LARGE SCALE GENOMIC DNA]</scope>
    <source>
        <strain evidence="2">S238N-H82</strain>
    </source>
</reference>
<accession>A0A9J7N9B2</accession>
<sequence>MARPEACMFLLLGIALVAAYRTEAWDCQDGGCGTQLQPAGVPLPPTAAFDWLPDGKGDEEMEVRSLRNMPSSYKQRFLLKSLLRQMGVAMRLPPLGKQKN</sequence>
<dbReference type="Proteomes" id="UP000001554">
    <property type="component" value="Chromosome 13"/>
</dbReference>
<name>A0A9J7N9B2_BRAFL</name>
<dbReference type="RefSeq" id="XP_035695478.1">
    <property type="nucleotide sequence ID" value="XM_035839585.1"/>
</dbReference>
<dbReference type="GeneID" id="118429160"/>
<proteinExistence type="predicted"/>
<evidence type="ECO:0000313" key="2">
    <source>
        <dbReference type="Proteomes" id="UP000001554"/>
    </source>
</evidence>
<dbReference type="RefSeq" id="XP_035695479.1">
    <property type="nucleotide sequence ID" value="XM_035839586.1"/>
</dbReference>
<dbReference type="OMA" id="NEDQGMA"/>
<keyword evidence="1" id="KW-0732">Signal</keyword>
<organism evidence="2 4">
    <name type="scientific">Branchiostoma floridae</name>
    <name type="common">Florida lancelet</name>
    <name type="synonym">Amphioxus</name>
    <dbReference type="NCBI Taxonomy" id="7739"/>
    <lineage>
        <taxon>Eukaryota</taxon>
        <taxon>Metazoa</taxon>
        <taxon>Chordata</taxon>
        <taxon>Cephalochordata</taxon>
        <taxon>Leptocardii</taxon>
        <taxon>Amphioxiformes</taxon>
        <taxon>Branchiostomatidae</taxon>
        <taxon>Branchiostoma</taxon>
    </lineage>
</organism>
<gene>
    <name evidence="3 4 5" type="primary">LOC118429160</name>
</gene>
<dbReference type="OrthoDB" id="10044298at2759"/>
<evidence type="ECO:0000313" key="3">
    <source>
        <dbReference type="RefSeq" id="XP_035695478.1"/>
    </source>
</evidence>
<keyword evidence="2" id="KW-1185">Reference proteome</keyword>
<evidence type="ECO:0000313" key="4">
    <source>
        <dbReference type="RefSeq" id="XP_035695479.1"/>
    </source>
</evidence>
<reference evidence="3 4" key="2">
    <citation type="submission" date="2025-04" db="UniProtKB">
        <authorList>
            <consortium name="RefSeq"/>
        </authorList>
    </citation>
    <scope>IDENTIFICATION</scope>
    <source>
        <strain evidence="3 4">S238N-H82</strain>
        <tissue evidence="3 4">Testes</tissue>
    </source>
</reference>
<feature type="signal peptide" evidence="1">
    <location>
        <begin position="1"/>
        <end position="19"/>
    </location>
</feature>
<dbReference type="RefSeq" id="XP_035695480.1">
    <property type="nucleotide sequence ID" value="XM_035839587.1"/>
</dbReference>
<feature type="chain" id="PRO_5044699107" evidence="1">
    <location>
        <begin position="20"/>
        <end position="100"/>
    </location>
</feature>